<sequence length="400" mass="42915">MSSQPATVLFGAFDRHNFGDLLFPHLLEALLPGRRFDLRGLAARDLRPFGGHRVAPLAGAATHLVHAGGELLTCTAWQAAVMLRDPAEVPALVARYDADPDAAAAWAAAALGTARRLPYVVGREALMAGGRLIFHAVGGVEWRLLTPVQRAEATRALRAADWVSVRDRVTQAALGGDGIDAALCPDPAVMVAECFGETIRRHQQMGAVQVMRETFPRGWIACQFSADFADDASLDALARGLAATSRETRWGIALFRAGAAPWHDDPVLYERLRLRLPAGMAGVFPSLHLWDICALIAASRAVVSSGLHGRLVALAHGLPRVSLAPPQDSGRPGKVAAFAETWEPEDLPRSVPVEAVEPALRQALAVPADVLQDTAAHLRARYRAGLAQWAGLLPRERHAQ</sequence>
<protein>
    <submittedName>
        <fullName evidence="2">Polysaccharide pyruvyl transferase family protein</fullName>
    </submittedName>
</protein>
<reference evidence="2 3" key="1">
    <citation type="submission" date="2023-12" db="EMBL/GenBank/DDBJ databases">
        <title>Thiobacillus sedimentum sp. nov., a chemolithoautotrophic sulfur-oxidizing bacterium isolated from freshwater sediment.</title>
        <authorList>
            <person name="Luo J."/>
            <person name="Dai C."/>
        </authorList>
    </citation>
    <scope>NUCLEOTIDE SEQUENCE [LARGE SCALE GENOMIC DNA]</scope>
    <source>
        <strain evidence="2 3">SCUT-2</strain>
    </source>
</reference>
<dbReference type="RefSeq" id="WP_324780514.1">
    <property type="nucleotide sequence ID" value="NZ_CP141769.1"/>
</dbReference>
<organism evidence="2 3">
    <name type="scientific">Thiobacillus sedimenti</name>
    <dbReference type="NCBI Taxonomy" id="3110231"/>
    <lineage>
        <taxon>Bacteria</taxon>
        <taxon>Pseudomonadati</taxon>
        <taxon>Pseudomonadota</taxon>
        <taxon>Betaproteobacteria</taxon>
        <taxon>Nitrosomonadales</taxon>
        <taxon>Thiobacillaceae</taxon>
        <taxon>Thiobacillus</taxon>
    </lineage>
</organism>
<feature type="domain" description="Polysaccharide pyruvyl transferase" evidence="1">
    <location>
        <begin position="132"/>
        <end position="324"/>
    </location>
</feature>
<keyword evidence="3" id="KW-1185">Reference proteome</keyword>
<gene>
    <name evidence="2" type="ORF">VA613_03685</name>
</gene>
<evidence type="ECO:0000313" key="3">
    <source>
        <dbReference type="Proteomes" id="UP001334732"/>
    </source>
</evidence>
<name>A0ABZ1CLV6_9PROT</name>
<dbReference type="Pfam" id="PF04230">
    <property type="entry name" value="PS_pyruv_trans"/>
    <property type="match status" value="1"/>
</dbReference>
<dbReference type="GO" id="GO:0016740">
    <property type="term" value="F:transferase activity"/>
    <property type="evidence" value="ECO:0007669"/>
    <property type="project" value="UniProtKB-KW"/>
</dbReference>
<dbReference type="EMBL" id="CP141769">
    <property type="protein sequence ID" value="WRS39983.1"/>
    <property type="molecule type" value="Genomic_DNA"/>
</dbReference>
<evidence type="ECO:0000259" key="1">
    <source>
        <dbReference type="Pfam" id="PF04230"/>
    </source>
</evidence>
<proteinExistence type="predicted"/>
<accession>A0ABZ1CLV6</accession>
<keyword evidence="2" id="KW-0808">Transferase</keyword>
<dbReference type="InterPro" id="IPR007345">
    <property type="entry name" value="Polysacch_pyruvyl_Trfase"/>
</dbReference>
<evidence type="ECO:0000313" key="2">
    <source>
        <dbReference type="EMBL" id="WRS39983.1"/>
    </source>
</evidence>
<dbReference type="Proteomes" id="UP001334732">
    <property type="component" value="Chromosome"/>
</dbReference>